<dbReference type="GO" id="GO:0005737">
    <property type="term" value="C:cytoplasm"/>
    <property type="evidence" value="ECO:0007669"/>
    <property type="project" value="UniProtKB-SubCell"/>
</dbReference>
<evidence type="ECO:0000256" key="1">
    <source>
        <dbReference type="ARBA" id="ARBA00001336"/>
    </source>
</evidence>
<evidence type="ECO:0000256" key="15">
    <source>
        <dbReference type="PIRNR" id="PIRNR007828"/>
    </source>
</evidence>
<evidence type="ECO:0000256" key="13">
    <source>
        <dbReference type="ARBA" id="ARBA00031288"/>
    </source>
</evidence>
<comment type="cofactor">
    <cofactor evidence="15 17">
        <name>Zn(2+)</name>
        <dbReference type="ChEBI" id="CHEBI:29105"/>
    </cofactor>
    <text evidence="15 17">Binds 1 zinc ion per subunit.</text>
</comment>
<evidence type="ECO:0000256" key="7">
    <source>
        <dbReference type="ARBA" id="ARBA00022490"/>
    </source>
</evidence>
<evidence type="ECO:0000256" key="12">
    <source>
        <dbReference type="ARBA" id="ARBA00023049"/>
    </source>
</evidence>
<dbReference type="InterPro" id="IPR005317">
    <property type="entry name" value="Dipeptidyl-peptase3"/>
</dbReference>
<dbReference type="FunFam" id="3.30.540.30:FF:000002">
    <property type="entry name" value="Dipeptidyl peptidase 3"/>
    <property type="match status" value="1"/>
</dbReference>
<dbReference type="EMBL" id="WHVB01000011">
    <property type="protein sequence ID" value="KAF8478687.1"/>
    <property type="molecule type" value="Genomic_DNA"/>
</dbReference>
<evidence type="ECO:0000256" key="5">
    <source>
        <dbReference type="ARBA" id="ARBA00014713"/>
    </source>
</evidence>
<keyword evidence="10 15" id="KW-0378">Hydrolase</keyword>
<comment type="catalytic activity">
    <reaction evidence="1 15">
        <text>Release of an N-terminal dipeptide from a peptide comprising four or more residues, with broad specificity. Also acts on dipeptidyl 2-naphthylamides.</text>
        <dbReference type="EC" id="3.4.14.4"/>
    </reaction>
</comment>
<evidence type="ECO:0000313" key="18">
    <source>
        <dbReference type="EMBL" id="KAF8478687.1"/>
    </source>
</evidence>
<keyword evidence="19" id="KW-1185">Reference proteome</keyword>
<evidence type="ECO:0000256" key="2">
    <source>
        <dbReference type="ARBA" id="ARBA00004496"/>
    </source>
</evidence>
<feature type="binding site" evidence="17">
    <location>
        <position position="447"/>
    </location>
    <ligand>
        <name>Zn(2+)</name>
        <dbReference type="ChEBI" id="CHEBI:29105"/>
        <note>catalytic</note>
    </ligand>
</feature>
<sequence length="694" mass="77057">MSPQATAAARFLTDINAPIVGLQVDKAFSQLSSREKKYAHYLGEASWAGARIILGQWTPYTEKLFDLLILTFSENGTITDINALKEKSGLSGDEWDRILEFASQALSNLANYKSFGFTKFIPRVPQAKFSAVVENSPNAANAVPLWNELKEHIYALEPEASLFIGKRDQGQVSNYYLGEVITDDEVAAIQTAAEKIEIDILNTRVQKNGPGDFVLLVASADTQPEVVHAFPLEGVDAKLTVRYGDYAETMSRVVKALTEARKYAANENQGAMIEEYVASFRSGSIERHKEGSRHWVKDIGPVVESYIGFIETYVDPYGGRAEWEGFTAVVNKELSAKYETLVNNAPKLIEGLPWGKDFEVDVFKKPDFTALEVLSFATGGIPAGINIPNYYEIRESDGFKNVSLANILGAKSPDEFPFIHPNDLALYKAWETKSFEVQVANHELLGHGSGKLFKEEADGTKNFDPEKVINPLTGKPVSSWYKPGQTPGSVLGEVSSSMEECRAETVALFLISNTEILKVFDITSPKDVDDIQYITFLSMARAGLRGLEYYDPVTGKHGQAHMQARLGITQHLIKGGIAWLEEVRGADGDLEDLYIRVDRKKVLSHGKEVVGKLLVDLQVRKSTADGPGARKFYTQLTTPLPGWDKDIREVVLRKKTPRKLFVQPNTFIQDGEVVLRDYNLTPAGVIQSFIERRV</sequence>
<dbReference type="Pfam" id="PF03571">
    <property type="entry name" value="Peptidase_M49"/>
    <property type="match status" value="1"/>
</dbReference>
<dbReference type="AlphaFoldDB" id="A0A9P5MU22"/>
<dbReference type="GO" id="GO:0004177">
    <property type="term" value="F:aminopeptidase activity"/>
    <property type="evidence" value="ECO:0007669"/>
    <property type="project" value="UniProtKB-KW"/>
</dbReference>
<evidence type="ECO:0000256" key="8">
    <source>
        <dbReference type="ARBA" id="ARBA00022670"/>
    </source>
</evidence>
<dbReference type="InterPro" id="IPR039461">
    <property type="entry name" value="Peptidase_M49"/>
</dbReference>
<evidence type="ECO:0000256" key="4">
    <source>
        <dbReference type="ARBA" id="ARBA00012063"/>
    </source>
</evidence>
<dbReference type="FunFam" id="3.30.540.30:FF:000001">
    <property type="entry name" value="Dipeptidyl peptidase 3"/>
    <property type="match status" value="1"/>
</dbReference>
<keyword evidence="7 15" id="KW-0963">Cytoplasm</keyword>
<evidence type="ECO:0000256" key="14">
    <source>
        <dbReference type="ARBA" id="ARBA00032119"/>
    </source>
</evidence>
<feature type="binding site" evidence="17">
    <location>
        <position position="500"/>
    </location>
    <ligand>
        <name>Zn(2+)</name>
        <dbReference type="ChEBI" id="CHEBI:29105"/>
        <note>catalytic</note>
    </ligand>
</feature>
<dbReference type="OrthoDB" id="4694525at2759"/>
<keyword evidence="11 15" id="KW-0862">Zinc</keyword>
<dbReference type="Proteomes" id="UP000759537">
    <property type="component" value="Unassembled WGS sequence"/>
</dbReference>
<evidence type="ECO:0000256" key="10">
    <source>
        <dbReference type="ARBA" id="ARBA00022801"/>
    </source>
</evidence>
<evidence type="ECO:0000256" key="6">
    <source>
        <dbReference type="ARBA" id="ARBA00022438"/>
    </source>
</evidence>
<evidence type="ECO:0000256" key="11">
    <source>
        <dbReference type="ARBA" id="ARBA00022833"/>
    </source>
</evidence>
<proteinExistence type="inferred from homology"/>
<keyword evidence="6 15" id="KW-0031">Aminopeptidase</keyword>
<comment type="similarity">
    <text evidence="3 15">Belongs to the peptidase M49 family.</text>
</comment>
<dbReference type="PANTHER" id="PTHR23422">
    <property type="entry name" value="DIPEPTIDYL PEPTIDASE III-RELATED"/>
    <property type="match status" value="1"/>
</dbReference>
<reference evidence="18" key="1">
    <citation type="submission" date="2019-10" db="EMBL/GenBank/DDBJ databases">
        <authorList>
            <consortium name="DOE Joint Genome Institute"/>
            <person name="Kuo A."/>
            <person name="Miyauchi S."/>
            <person name="Kiss E."/>
            <person name="Drula E."/>
            <person name="Kohler A."/>
            <person name="Sanchez-Garcia M."/>
            <person name="Andreopoulos B."/>
            <person name="Barry K.W."/>
            <person name="Bonito G."/>
            <person name="Buee M."/>
            <person name="Carver A."/>
            <person name="Chen C."/>
            <person name="Cichocki N."/>
            <person name="Clum A."/>
            <person name="Culley D."/>
            <person name="Crous P.W."/>
            <person name="Fauchery L."/>
            <person name="Girlanda M."/>
            <person name="Hayes R."/>
            <person name="Keri Z."/>
            <person name="LaButti K."/>
            <person name="Lipzen A."/>
            <person name="Lombard V."/>
            <person name="Magnuson J."/>
            <person name="Maillard F."/>
            <person name="Morin E."/>
            <person name="Murat C."/>
            <person name="Nolan M."/>
            <person name="Ohm R."/>
            <person name="Pangilinan J."/>
            <person name="Pereira M."/>
            <person name="Perotto S."/>
            <person name="Peter M."/>
            <person name="Riley R."/>
            <person name="Sitrit Y."/>
            <person name="Stielow B."/>
            <person name="Szollosi G."/>
            <person name="Zifcakova L."/>
            <person name="Stursova M."/>
            <person name="Spatafora J.W."/>
            <person name="Tedersoo L."/>
            <person name="Vaario L.-M."/>
            <person name="Yamada A."/>
            <person name="Yan M."/>
            <person name="Wang P."/>
            <person name="Xu J."/>
            <person name="Bruns T."/>
            <person name="Baldrian P."/>
            <person name="Vilgalys R."/>
            <person name="Henrissat B."/>
            <person name="Grigoriev I.V."/>
            <person name="Hibbett D."/>
            <person name="Nagy L.G."/>
            <person name="Martin F.M."/>
        </authorList>
    </citation>
    <scope>NUCLEOTIDE SEQUENCE</scope>
    <source>
        <strain evidence="18">Prilba</strain>
    </source>
</reference>
<comment type="caution">
    <text evidence="18">The sequence shown here is derived from an EMBL/GenBank/DDBJ whole genome shotgun (WGS) entry which is preliminary data.</text>
</comment>
<evidence type="ECO:0000256" key="3">
    <source>
        <dbReference type="ARBA" id="ARBA00010200"/>
    </source>
</evidence>
<protein>
    <recommendedName>
        <fullName evidence="5 15">Dipeptidyl peptidase 3</fullName>
        <ecNumber evidence="4 15">3.4.14.4</ecNumber>
    </recommendedName>
    <alternativeName>
        <fullName evidence="13 15">Dipeptidyl aminopeptidase III</fullName>
    </alternativeName>
    <alternativeName>
        <fullName evidence="14 15">Dipeptidyl peptidase III</fullName>
    </alternativeName>
</protein>
<feature type="binding site" evidence="17">
    <location>
        <position position="442"/>
    </location>
    <ligand>
        <name>Zn(2+)</name>
        <dbReference type="ChEBI" id="CHEBI:29105"/>
        <note>catalytic</note>
    </ligand>
</feature>
<name>A0A9P5MU22_9AGAM</name>
<dbReference type="PIRSF" id="PIRSF007828">
    <property type="entry name" value="Dipeptidyl-peptidase_III"/>
    <property type="match status" value="1"/>
</dbReference>
<organism evidence="18 19">
    <name type="scientific">Russula ochroleuca</name>
    <dbReference type="NCBI Taxonomy" id="152965"/>
    <lineage>
        <taxon>Eukaryota</taxon>
        <taxon>Fungi</taxon>
        <taxon>Dikarya</taxon>
        <taxon>Basidiomycota</taxon>
        <taxon>Agaricomycotina</taxon>
        <taxon>Agaricomycetes</taxon>
        <taxon>Russulales</taxon>
        <taxon>Russulaceae</taxon>
        <taxon>Russula</taxon>
    </lineage>
</organism>
<dbReference type="EC" id="3.4.14.4" evidence="4 15"/>
<feature type="active site" evidence="16">
    <location>
        <position position="443"/>
    </location>
</feature>
<dbReference type="GO" id="GO:0046872">
    <property type="term" value="F:metal ion binding"/>
    <property type="evidence" value="ECO:0007669"/>
    <property type="project" value="UniProtKB-KW"/>
</dbReference>
<dbReference type="Gene3D" id="3.30.540.30">
    <property type="match status" value="3"/>
</dbReference>
<evidence type="ECO:0000256" key="17">
    <source>
        <dbReference type="PIRSR" id="PIRSR007828-2"/>
    </source>
</evidence>
<evidence type="ECO:0000256" key="9">
    <source>
        <dbReference type="ARBA" id="ARBA00022723"/>
    </source>
</evidence>
<accession>A0A9P5MU22</accession>
<dbReference type="GO" id="GO:0008239">
    <property type="term" value="F:dipeptidyl-peptidase activity"/>
    <property type="evidence" value="ECO:0007669"/>
    <property type="project" value="UniProtKB-UniRule"/>
</dbReference>
<keyword evidence="12 15" id="KW-0482">Metalloprotease</keyword>
<keyword evidence="9 15" id="KW-0479">Metal-binding</keyword>
<evidence type="ECO:0000256" key="16">
    <source>
        <dbReference type="PIRSR" id="PIRSR007828-1"/>
    </source>
</evidence>
<dbReference type="GO" id="GO:0006508">
    <property type="term" value="P:proteolysis"/>
    <property type="evidence" value="ECO:0007669"/>
    <property type="project" value="UniProtKB-KW"/>
</dbReference>
<comment type="subcellular location">
    <subcellularLocation>
        <location evidence="2">Cytoplasm</location>
    </subcellularLocation>
</comment>
<dbReference type="GO" id="GO:0008235">
    <property type="term" value="F:metalloexopeptidase activity"/>
    <property type="evidence" value="ECO:0007669"/>
    <property type="project" value="InterPro"/>
</dbReference>
<keyword evidence="8 15" id="KW-0645">Protease</keyword>
<gene>
    <name evidence="18" type="ORF">DFH94DRAFT_66800</name>
</gene>
<dbReference type="PANTHER" id="PTHR23422:SF11">
    <property type="entry name" value="DIPEPTIDYL PEPTIDASE 3"/>
    <property type="match status" value="1"/>
</dbReference>
<evidence type="ECO:0000313" key="19">
    <source>
        <dbReference type="Proteomes" id="UP000759537"/>
    </source>
</evidence>
<reference evidence="18" key="2">
    <citation type="journal article" date="2020" name="Nat. Commun.">
        <title>Large-scale genome sequencing of mycorrhizal fungi provides insights into the early evolution of symbiotic traits.</title>
        <authorList>
            <person name="Miyauchi S."/>
            <person name="Kiss E."/>
            <person name="Kuo A."/>
            <person name="Drula E."/>
            <person name="Kohler A."/>
            <person name="Sanchez-Garcia M."/>
            <person name="Morin E."/>
            <person name="Andreopoulos B."/>
            <person name="Barry K.W."/>
            <person name="Bonito G."/>
            <person name="Buee M."/>
            <person name="Carver A."/>
            <person name="Chen C."/>
            <person name="Cichocki N."/>
            <person name="Clum A."/>
            <person name="Culley D."/>
            <person name="Crous P.W."/>
            <person name="Fauchery L."/>
            <person name="Girlanda M."/>
            <person name="Hayes R.D."/>
            <person name="Keri Z."/>
            <person name="LaButti K."/>
            <person name="Lipzen A."/>
            <person name="Lombard V."/>
            <person name="Magnuson J."/>
            <person name="Maillard F."/>
            <person name="Murat C."/>
            <person name="Nolan M."/>
            <person name="Ohm R.A."/>
            <person name="Pangilinan J."/>
            <person name="Pereira M.F."/>
            <person name="Perotto S."/>
            <person name="Peter M."/>
            <person name="Pfister S."/>
            <person name="Riley R."/>
            <person name="Sitrit Y."/>
            <person name="Stielow J.B."/>
            <person name="Szollosi G."/>
            <person name="Zifcakova L."/>
            <person name="Stursova M."/>
            <person name="Spatafora J.W."/>
            <person name="Tedersoo L."/>
            <person name="Vaario L.M."/>
            <person name="Yamada A."/>
            <person name="Yan M."/>
            <person name="Wang P."/>
            <person name="Xu J."/>
            <person name="Bruns T."/>
            <person name="Baldrian P."/>
            <person name="Vilgalys R."/>
            <person name="Dunand C."/>
            <person name="Henrissat B."/>
            <person name="Grigoriev I.V."/>
            <person name="Hibbett D."/>
            <person name="Nagy L.G."/>
            <person name="Martin F.M."/>
        </authorList>
    </citation>
    <scope>NUCLEOTIDE SEQUENCE</scope>
    <source>
        <strain evidence="18">Prilba</strain>
    </source>
</reference>